<proteinExistence type="inferred from homology"/>
<dbReference type="InterPro" id="IPR002347">
    <property type="entry name" value="SDR_fam"/>
</dbReference>
<dbReference type="GO" id="GO:0016614">
    <property type="term" value="F:oxidoreductase activity, acting on CH-OH group of donors"/>
    <property type="evidence" value="ECO:0007669"/>
    <property type="project" value="UniProtKB-ARBA"/>
</dbReference>
<evidence type="ECO:0000256" key="2">
    <source>
        <dbReference type="ARBA" id="ARBA00023002"/>
    </source>
</evidence>
<dbReference type="Proteomes" id="UP000306050">
    <property type="component" value="Chromosome SGRAM_13"/>
</dbReference>
<name>A0A4U7KVX1_9BASI</name>
<dbReference type="GeneID" id="40724947"/>
<evidence type="ECO:0000313" key="4">
    <source>
        <dbReference type="Proteomes" id="UP000306050"/>
    </source>
</evidence>
<evidence type="ECO:0000256" key="1">
    <source>
        <dbReference type="ARBA" id="ARBA00006484"/>
    </source>
</evidence>
<keyword evidence="4" id="KW-1185">Reference proteome</keyword>
<dbReference type="Pfam" id="PF13561">
    <property type="entry name" value="adh_short_C2"/>
    <property type="match status" value="1"/>
</dbReference>
<dbReference type="AlphaFoldDB" id="A0A4U7KVX1"/>
<dbReference type="PRINTS" id="PR00080">
    <property type="entry name" value="SDRFAMILY"/>
</dbReference>
<dbReference type="KEGG" id="sgra:EX895_002052"/>
<dbReference type="Gene3D" id="3.40.50.720">
    <property type="entry name" value="NAD(P)-binding Rossmann-like Domain"/>
    <property type="match status" value="1"/>
</dbReference>
<reference evidence="3 4" key="1">
    <citation type="submission" date="2019-05" db="EMBL/GenBank/DDBJ databases">
        <title>Sporisorium graminicola CBS 10092 draft sequencing and annotation.</title>
        <authorList>
            <person name="Solano-Gonzalez S."/>
            <person name="Caddick M.X."/>
            <person name="Darby A."/>
        </authorList>
    </citation>
    <scope>NUCLEOTIDE SEQUENCE [LARGE SCALE GENOMIC DNA]</scope>
    <source>
        <strain evidence="3 4">CBS 10092</strain>
    </source>
</reference>
<sequence length="244" mass="26015">MSASLENKVVIITGGVLGTATARLLASNGAKIAFIYHSNAAAADKALATFPGQGHKSYGADLRTEAAIEKVFKAVKADFGKIDIAINNVGKVLKRPIIDLTESDFDTMFDLNAKAAFFFIKHAAINLENGGKIVSTVTSLLAAFTGNYALYAGAKAPVEHFTRAAAKELQPRRISVNAIAPGPMDTPFFYPQEEDAAVAFHKSQALEGRLTDVEDIAPIIKHLVSDGNWITGQTIFANGGYTTR</sequence>
<comment type="caution">
    <text evidence="3">The sequence shown here is derived from an EMBL/GenBank/DDBJ whole genome shotgun (WGS) entry which is preliminary data.</text>
</comment>
<dbReference type="InterPro" id="IPR036291">
    <property type="entry name" value="NAD(P)-bd_dom_sf"/>
</dbReference>
<dbReference type="RefSeq" id="XP_029740796.1">
    <property type="nucleotide sequence ID" value="XM_029882651.1"/>
</dbReference>
<protein>
    <submittedName>
        <fullName evidence="3">Uncharacterized protein</fullName>
    </submittedName>
</protein>
<dbReference type="PANTHER" id="PTHR48107:SF7">
    <property type="entry name" value="RE15974P"/>
    <property type="match status" value="1"/>
</dbReference>
<organism evidence="3 4">
    <name type="scientific">Sporisorium graminicola</name>
    <dbReference type="NCBI Taxonomy" id="280036"/>
    <lineage>
        <taxon>Eukaryota</taxon>
        <taxon>Fungi</taxon>
        <taxon>Dikarya</taxon>
        <taxon>Basidiomycota</taxon>
        <taxon>Ustilaginomycotina</taxon>
        <taxon>Ustilaginomycetes</taxon>
        <taxon>Ustilaginales</taxon>
        <taxon>Ustilaginaceae</taxon>
        <taxon>Sporisorium</taxon>
    </lineage>
</organism>
<dbReference type="FunFam" id="3.40.50.720:FF:000084">
    <property type="entry name" value="Short-chain dehydrogenase reductase"/>
    <property type="match status" value="1"/>
</dbReference>
<keyword evidence="2" id="KW-0560">Oxidoreductase</keyword>
<gene>
    <name evidence="3" type="ORF">EX895_002052</name>
</gene>
<dbReference type="EMBL" id="SRRM01000006">
    <property type="protein sequence ID" value="TKY88811.1"/>
    <property type="molecule type" value="Genomic_DNA"/>
</dbReference>
<dbReference type="NCBIfam" id="NF009385">
    <property type="entry name" value="PRK12744.1"/>
    <property type="match status" value="1"/>
</dbReference>
<dbReference type="PRINTS" id="PR00081">
    <property type="entry name" value="GDHRDH"/>
</dbReference>
<dbReference type="PANTHER" id="PTHR48107">
    <property type="entry name" value="NADPH-DEPENDENT ALDEHYDE REDUCTASE-LIKE PROTEIN, CHLOROPLASTIC-RELATED"/>
    <property type="match status" value="1"/>
</dbReference>
<evidence type="ECO:0000313" key="3">
    <source>
        <dbReference type="EMBL" id="TKY88811.1"/>
    </source>
</evidence>
<dbReference type="OrthoDB" id="1888931at2759"/>
<accession>A0A4U7KVX1</accession>
<dbReference type="SUPFAM" id="SSF51735">
    <property type="entry name" value="NAD(P)-binding Rossmann-fold domains"/>
    <property type="match status" value="1"/>
</dbReference>
<comment type="similarity">
    <text evidence="1">Belongs to the short-chain dehydrogenases/reductases (SDR) family.</text>
</comment>